<sequence length="191" mass="22437">MGYSRQNEKINRKWDLQKAKMDGLGKTYFGGFHLLCLQVERYPPLETRNLLHTDKVVKTQYLPLISALLKKYPHLRFEGCFNPDNEWQKGYNNYTPDHPVMQFVSYQLSLMNKGIDKEEAFSRTETVFYKNRMESEKKQKVSMALDLDEEASPLYTTGSAYLAEKEAQDKVEFLTGIRDELRLFFPQFIPV</sequence>
<name>A0A3B0MVA7_THEAN</name>
<reference evidence="2" key="1">
    <citation type="submission" date="2018-07" db="EMBL/GenBank/DDBJ databases">
        <authorList>
            <person name="Quirk P.G."/>
            <person name="Krulwich T.A."/>
        </authorList>
    </citation>
    <scope>NUCLEOTIDE SEQUENCE</scope>
    <source>
        <strain evidence="2">Anand</strain>
    </source>
</reference>
<organism evidence="2">
    <name type="scientific">Theileria annulata</name>
    <dbReference type="NCBI Taxonomy" id="5874"/>
    <lineage>
        <taxon>Eukaryota</taxon>
        <taxon>Sar</taxon>
        <taxon>Alveolata</taxon>
        <taxon>Apicomplexa</taxon>
        <taxon>Aconoidasida</taxon>
        <taxon>Piroplasmida</taxon>
        <taxon>Theileriidae</taxon>
        <taxon>Theileria</taxon>
    </lineage>
</organism>
<dbReference type="EMBL" id="UIVT01000003">
    <property type="protein sequence ID" value="SVP93734.1"/>
    <property type="molecule type" value="Genomic_DNA"/>
</dbReference>
<evidence type="ECO:0000313" key="1">
    <source>
        <dbReference type="EMBL" id="SVP92931.1"/>
    </source>
</evidence>
<dbReference type="EMBL" id="UIVS01000003">
    <property type="protein sequence ID" value="SVP92931.1"/>
    <property type="molecule type" value="Genomic_DNA"/>
</dbReference>
<protein>
    <submittedName>
        <fullName evidence="2">Uncharacterized protein</fullName>
    </submittedName>
</protein>
<dbReference type="AlphaFoldDB" id="A0A3B0MVA7"/>
<dbReference type="VEuPathDB" id="PiroplasmaDB:TA18525"/>
<gene>
    <name evidence="2" type="ORF">TAT_000272800</name>
    <name evidence="1" type="ORF">TAV_000272900</name>
</gene>
<evidence type="ECO:0000313" key="2">
    <source>
        <dbReference type="EMBL" id="SVP93734.1"/>
    </source>
</evidence>
<proteinExistence type="predicted"/>
<accession>A0A3B0MVA7</accession>